<dbReference type="AlphaFoldDB" id="A0A7W9Y9K2"/>
<dbReference type="InterPro" id="IPR001789">
    <property type="entry name" value="Sig_transdc_resp-reg_receiver"/>
</dbReference>
<proteinExistence type="predicted"/>
<dbReference type="GO" id="GO:0000160">
    <property type="term" value="P:phosphorelay signal transduction system"/>
    <property type="evidence" value="ECO:0007669"/>
    <property type="project" value="InterPro"/>
</dbReference>
<sequence length="127" mass="14006">MANGPVRNKGFVLVVEDEPLVRMFAVAFVEDAGFDVVEASDANQAIAILEARADIRIVFTDIDMPGSMDGMKLARAVRDRWPSIEIIIVSGHKRPVDSDLRTRAVFFSKPYDVGAVTVELNRMATLL</sequence>
<accession>A0A7W9Y9K2</accession>
<keyword evidence="3" id="KW-0804">Transcription</keyword>
<dbReference type="InterPro" id="IPR050595">
    <property type="entry name" value="Bact_response_regulator"/>
</dbReference>
<name>A0A7W9Y9K2_9HYPH</name>
<evidence type="ECO:0000256" key="1">
    <source>
        <dbReference type="ARBA" id="ARBA00022553"/>
    </source>
</evidence>
<keyword evidence="1 4" id="KW-0597">Phosphoprotein</keyword>
<keyword evidence="2" id="KW-0805">Transcription regulation</keyword>
<comment type="caution">
    <text evidence="6">The sequence shown here is derived from an EMBL/GenBank/DDBJ whole genome shotgun (WGS) entry which is preliminary data.</text>
</comment>
<evidence type="ECO:0000256" key="2">
    <source>
        <dbReference type="ARBA" id="ARBA00023015"/>
    </source>
</evidence>
<feature type="modified residue" description="4-aspartylphosphate" evidence="4">
    <location>
        <position position="61"/>
    </location>
</feature>
<dbReference type="Gene3D" id="3.40.50.2300">
    <property type="match status" value="1"/>
</dbReference>
<organism evidence="6 7">
    <name type="scientific">Rhizobium wenxiniae</name>
    <dbReference type="NCBI Taxonomy" id="1737357"/>
    <lineage>
        <taxon>Bacteria</taxon>
        <taxon>Pseudomonadati</taxon>
        <taxon>Pseudomonadota</taxon>
        <taxon>Alphaproteobacteria</taxon>
        <taxon>Hyphomicrobiales</taxon>
        <taxon>Rhizobiaceae</taxon>
        <taxon>Rhizobium/Agrobacterium group</taxon>
        <taxon>Rhizobium</taxon>
    </lineage>
</organism>
<dbReference type="PANTHER" id="PTHR44591:SF3">
    <property type="entry name" value="RESPONSE REGULATORY DOMAIN-CONTAINING PROTEIN"/>
    <property type="match status" value="1"/>
</dbReference>
<evidence type="ECO:0000259" key="5">
    <source>
        <dbReference type="PROSITE" id="PS50110"/>
    </source>
</evidence>
<gene>
    <name evidence="6" type="ORF">HNQ72_004334</name>
</gene>
<dbReference type="InterPro" id="IPR011006">
    <property type="entry name" value="CheY-like_superfamily"/>
</dbReference>
<dbReference type="PROSITE" id="PS50110">
    <property type="entry name" value="RESPONSE_REGULATORY"/>
    <property type="match status" value="1"/>
</dbReference>
<dbReference type="EMBL" id="JACHEG010000006">
    <property type="protein sequence ID" value="MBB6164489.1"/>
    <property type="molecule type" value="Genomic_DNA"/>
</dbReference>
<protein>
    <submittedName>
        <fullName evidence="6">CheY-like chemotaxis protein</fullName>
    </submittedName>
</protein>
<dbReference type="PANTHER" id="PTHR44591">
    <property type="entry name" value="STRESS RESPONSE REGULATOR PROTEIN 1"/>
    <property type="match status" value="1"/>
</dbReference>
<dbReference type="SUPFAM" id="SSF52172">
    <property type="entry name" value="CheY-like"/>
    <property type="match status" value="1"/>
</dbReference>
<feature type="domain" description="Response regulatory" evidence="5">
    <location>
        <begin position="11"/>
        <end position="124"/>
    </location>
</feature>
<dbReference type="Pfam" id="PF00072">
    <property type="entry name" value="Response_reg"/>
    <property type="match status" value="1"/>
</dbReference>
<evidence type="ECO:0000256" key="3">
    <source>
        <dbReference type="ARBA" id="ARBA00023163"/>
    </source>
</evidence>
<dbReference type="SMART" id="SM00448">
    <property type="entry name" value="REC"/>
    <property type="match status" value="1"/>
</dbReference>
<evidence type="ECO:0000313" key="7">
    <source>
        <dbReference type="Proteomes" id="UP000547879"/>
    </source>
</evidence>
<dbReference type="Proteomes" id="UP000547879">
    <property type="component" value="Unassembled WGS sequence"/>
</dbReference>
<evidence type="ECO:0000313" key="6">
    <source>
        <dbReference type="EMBL" id="MBB6164489.1"/>
    </source>
</evidence>
<reference evidence="6 7" key="1">
    <citation type="submission" date="2020-08" db="EMBL/GenBank/DDBJ databases">
        <title>Genomic Encyclopedia of Type Strains, Phase IV (KMG-IV): sequencing the most valuable type-strain genomes for metagenomic binning, comparative biology and taxonomic classification.</title>
        <authorList>
            <person name="Goeker M."/>
        </authorList>
    </citation>
    <scope>NUCLEOTIDE SEQUENCE [LARGE SCALE GENOMIC DNA]</scope>
    <source>
        <strain evidence="6 7">DSM 100734</strain>
    </source>
</reference>
<evidence type="ECO:0000256" key="4">
    <source>
        <dbReference type="PROSITE-ProRule" id="PRU00169"/>
    </source>
</evidence>
<keyword evidence="7" id="KW-1185">Reference proteome</keyword>
<dbReference type="RefSeq" id="WP_183995106.1">
    <property type="nucleotide sequence ID" value="NZ_BMHW01000019.1"/>
</dbReference>